<proteinExistence type="predicted"/>
<sequence>MECYADELSVSKSFGFLHLLPSVGVHVRDETAVVVSLQSRNKIGLTIYCCSGSNAAHPEISPSRHRHCSIATTQYGAYKNLRDSLCENPILRSFLFSEKTAMDPGLPDSNSA</sequence>
<organism evidence="1 2">
    <name type="scientific">Salix purpurea</name>
    <name type="common">Purple osier willow</name>
    <dbReference type="NCBI Taxonomy" id="77065"/>
    <lineage>
        <taxon>Eukaryota</taxon>
        <taxon>Viridiplantae</taxon>
        <taxon>Streptophyta</taxon>
        <taxon>Embryophyta</taxon>
        <taxon>Tracheophyta</taxon>
        <taxon>Spermatophyta</taxon>
        <taxon>Magnoliopsida</taxon>
        <taxon>eudicotyledons</taxon>
        <taxon>Gunneridae</taxon>
        <taxon>Pentapetalae</taxon>
        <taxon>rosids</taxon>
        <taxon>fabids</taxon>
        <taxon>Malpighiales</taxon>
        <taxon>Salicaceae</taxon>
        <taxon>Saliceae</taxon>
        <taxon>Salix</taxon>
    </lineage>
</organism>
<reference evidence="1" key="2">
    <citation type="journal article" date="2023" name="Int. J. Mol. Sci.">
        <title>De Novo Assembly and Annotation of 11 Diverse Shrub Willow (Salix) Genomes Reveals Novel Gene Organization in Sex-Linked Regions.</title>
        <authorList>
            <person name="Hyden B."/>
            <person name="Feng K."/>
            <person name="Yates T.B."/>
            <person name="Jawdy S."/>
            <person name="Cereghino C."/>
            <person name="Smart L.B."/>
            <person name="Muchero W."/>
        </authorList>
    </citation>
    <scope>NUCLEOTIDE SEQUENCE</scope>
    <source>
        <tissue evidence="1">Shoot tip</tissue>
    </source>
</reference>
<dbReference type="Proteomes" id="UP001151532">
    <property type="component" value="Chromosome 10"/>
</dbReference>
<evidence type="ECO:0000313" key="2">
    <source>
        <dbReference type="Proteomes" id="UP001151532"/>
    </source>
</evidence>
<evidence type="ECO:0000313" key="1">
    <source>
        <dbReference type="EMBL" id="KAJ6718759.1"/>
    </source>
</evidence>
<protein>
    <submittedName>
        <fullName evidence="1">Uncharacterized protein</fullName>
    </submittedName>
</protein>
<comment type="caution">
    <text evidence="1">The sequence shown here is derived from an EMBL/GenBank/DDBJ whole genome shotgun (WGS) entry which is preliminary data.</text>
</comment>
<name>A0A9Q0TVW1_SALPP</name>
<gene>
    <name evidence="1" type="ORF">OIU79_006596</name>
</gene>
<dbReference type="EMBL" id="JAPFFK010000014">
    <property type="protein sequence ID" value="KAJ6718759.1"/>
    <property type="molecule type" value="Genomic_DNA"/>
</dbReference>
<accession>A0A9Q0TVW1</accession>
<keyword evidence="2" id="KW-1185">Reference proteome</keyword>
<reference evidence="1" key="1">
    <citation type="submission" date="2022-11" db="EMBL/GenBank/DDBJ databases">
        <authorList>
            <person name="Hyden B.L."/>
            <person name="Feng K."/>
            <person name="Yates T."/>
            <person name="Jawdy S."/>
            <person name="Smart L.B."/>
            <person name="Muchero W."/>
        </authorList>
    </citation>
    <scope>NUCLEOTIDE SEQUENCE</scope>
    <source>
        <tissue evidence="1">Shoot tip</tissue>
    </source>
</reference>
<dbReference type="AlphaFoldDB" id="A0A9Q0TVW1"/>